<dbReference type="RefSeq" id="WP_023555071.1">
    <property type="nucleotide sequence ID" value="NZ_KI629782.1"/>
</dbReference>
<name>V6MEV5_9BACL</name>
<reference evidence="2 3" key="1">
    <citation type="journal article" date="2014" name="Genome Announc.">
        <title>Draft Genome Sequence of Brevibacillus panacihumi Strain W25, a Halotolerant Hydrocarbon-Degrading Bacterium.</title>
        <authorList>
            <person name="Wang X."/>
            <person name="Jin D."/>
            <person name="Zhou L."/>
            <person name="Wu L."/>
            <person name="An W."/>
            <person name="Chen Y."/>
            <person name="Zhao L."/>
        </authorList>
    </citation>
    <scope>NUCLEOTIDE SEQUENCE [LARGE SCALE GENOMIC DNA]</scope>
    <source>
        <strain evidence="2 3">W25</strain>
    </source>
</reference>
<keyword evidence="1" id="KW-0472">Membrane</keyword>
<proteinExistence type="predicted"/>
<evidence type="ECO:0000256" key="1">
    <source>
        <dbReference type="SAM" id="Phobius"/>
    </source>
</evidence>
<keyword evidence="1" id="KW-0812">Transmembrane</keyword>
<evidence type="ECO:0000313" key="3">
    <source>
        <dbReference type="Proteomes" id="UP000017973"/>
    </source>
</evidence>
<keyword evidence="3" id="KW-1185">Reference proteome</keyword>
<feature type="transmembrane region" description="Helical" evidence="1">
    <location>
        <begin position="6"/>
        <end position="24"/>
    </location>
</feature>
<sequence length="53" mass="6040">MELMTSVMLAVFLLIWAGADVLFASNSRFKSRLLLFLTLLIISGSIYWILTLF</sequence>
<evidence type="ECO:0000313" key="2">
    <source>
        <dbReference type="EMBL" id="EST56787.1"/>
    </source>
</evidence>
<dbReference type="Proteomes" id="UP000017973">
    <property type="component" value="Unassembled WGS sequence"/>
</dbReference>
<gene>
    <name evidence="2" type="ORF">T458_05065</name>
</gene>
<dbReference type="HOGENOM" id="CLU_3059217_0_0_9"/>
<dbReference type="PATRIC" id="fig|1408254.3.peg.1019"/>
<dbReference type="STRING" id="1408254.T458_05065"/>
<feature type="transmembrane region" description="Helical" evidence="1">
    <location>
        <begin position="33"/>
        <end position="50"/>
    </location>
</feature>
<dbReference type="EMBL" id="AYJU01000001">
    <property type="protein sequence ID" value="EST56787.1"/>
    <property type="molecule type" value="Genomic_DNA"/>
</dbReference>
<protein>
    <submittedName>
        <fullName evidence="2">Uncharacterized protein</fullName>
    </submittedName>
</protein>
<accession>V6MEV5</accession>
<keyword evidence="1" id="KW-1133">Transmembrane helix</keyword>
<dbReference type="AlphaFoldDB" id="V6MEV5"/>
<organism evidence="2 3">
    <name type="scientific">Brevibacillus panacihumi W25</name>
    <dbReference type="NCBI Taxonomy" id="1408254"/>
    <lineage>
        <taxon>Bacteria</taxon>
        <taxon>Bacillati</taxon>
        <taxon>Bacillota</taxon>
        <taxon>Bacilli</taxon>
        <taxon>Bacillales</taxon>
        <taxon>Paenibacillaceae</taxon>
        <taxon>Brevibacillus</taxon>
    </lineage>
</organism>
<comment type="caution">
    <text evidence="2">The sequence shown here is derived from an EMBL/GenBank/DDBJ whole genome shotgun (WGS) entry which is preliminary data.</text>
</comment>